<protein>
    <recommendedName>
        <fullName evidence="4">DUF4386 domain-containing protein</fullName>
    </recommendedName>
</protein>
<feature type="transmembrane region" description="Helical" evidence="1">
    <location>
        <begin position="179"/>
        <end position="199"/>
    </location>
</feature>
<feature type="transmembrane region" description="Helical" evidence="1">
    <location>
        <begin position="205"/>
        <end position="226"/>
    </location>
</feature>
<evidence type="ECO:0000256" key="1">
    <source>
        <dbReference type="SAM" id="Phobius"/>
    </source>
</evidence>
<keyword evidence="1" id="KW-0472">Membrane</keyword>
<accession>A0A3A5MDN1</accession>
<keyword evidence="3" id="KW-1185">Reference proteome</keyword>
<reference evidence="2 3" key="1">
    <citation type="submission" date="2018-09" db="EMBL/GenBank/DDBJ databases">
        <title>Novel species of Arthrobacter.</title>
        <authorList>
            <person name="Liu Q."/>
            <person name="Xin Y.-H."/>
        </authorList>
    </citation>
    <scope>NUCLEOTIDE SEQUENCE [LARGE SCALE GENOMIC DNA]</scope>
    <source>
        <strain evidence="2 3">Hz2</strain>
    </source>
</reference>
<organism evidence="2 3">
    <name type="scientific">Arthrobacter cheniae</name>
    <dbReference type="NCBI Taxonomy" id="1258888"/>
    <lineage>
        <taxon>Bacteria</taxon>
        <taxon>Bacillati</taxon>
        <taxon>Actinomycetota</taxon>
        <taxon>Actinomycetes</taxon>
        <taxon>Micrococcales</taxon>
        <taxon>Micrococcaceae</taxon>
        <taxon>Arthrobacter</taxon>
    </lineage>
</organism>
<feature type="transmembrane region" description="Helical" evidence="1">
    <location>
        <begin position="44"/>
        <end position="65"/>
    </location>
</feature>
<feature type="transmembrane region" description="Helical" evidence="1">
    <location>
        <begin position="148"/>
        <end position="170"/>
    </location>
</feature>
<sequence>MVTVDQGVRSSLLLGIAKHSPFIQDLYGVPMTDRTSTWTTRMRWLVVVGYVVCWVIGLVVGGPPLTPDADSAEVTDEFRDSPTHLIFAIFVHGIAAVLLVALGRSLASTSTSGGVITFAAVAAILSLVQLAGEIFLTIGPEIRLASVVWQLICRADGVKMLVLAGLIVLVHGGHFRGRLTLTIVSAAASISLLLSGIGYLNLNAFLMEVTTASLPLLLIWALMATAERVSEMPSAKVAGIGR</sequence>
<comment type="caution">
    <text evidence="2">The sequence shown here is derived from an EMBL/GenBank/DDBJ whole genome shotgun (WGS) entry which is preliminary data.</text>
</comment>
<keyword evidence="1" id="KW-0812">Transmembrane</keyword>
<proteinExistence type="predicted"/>
<feature type="transmembrane region" description="Helical" evidence="1">
    <location>
        <begin position="85"/>
        <end position="103"/>
    </location>
</feature>
<dbReference type="EMBL" id="QZVT01000002">
    <property type="protein sequence ID" value="RJT81815.1"/>
    <property type="molecule type" value="Genomic_DNA"/>
</dbReference>
<feature type="transmembrane region" description="Helical" evidence="1">
    <location>
        <begin position="115"/>
        <end position="136"/>
    </location>
</feature>
<evidence type="ECO:0008006" key="4">
    <source>
        <dbReference type="Google" id="ProtNLM"/>
    </source>
</evidence>
<dbReference type="AlphaFoldDB" id="A0A3A5MDN1"/>
<evidence type="ECO:0000313" key="3">
    <source>
        <dbReference type="Proteomes" id="UP000272560"/>
    </source>
</evidence>
<name>A0A3A5MDN1_9MICC</name>
<evidence type="ECO:0000313" key="2">
    <source>
        <dbReference type="EMBL" id="RJT81815.1"/>
    </source>
</evidence>
<keyword evidence="1" id="KW-1133">Transmembrane helix</keyword>
<gene>
    <name evidence="2" type="ORF">D6T63_03365</name>
</gene>
<dbReference type="Proteomes" id="UP000272560">
    <property type="component" value="Unassembled WGS sequence"/>
</dbReference>